<evidence type="ECO:0000313" key="3">
    <source>
        <dbReference type="Proteomes" id="UP000184510"/>
    </source>
</evidence>
<keyword evidence="3" id="KW-1185">Reference proteome</keyword>
<feature type="compositionally biased region" description="Basic and acidic residues" evidence="1">
    <location>
        <begin position="62"/>
        <end position="77"/>
    </location>
</feature>
<accession>A0A1M6BDI1</accession>
<gene>
    <name evidence="2" type="ORF">SAMN02745181_0184</name>
</gene>
<reference evidence="2 3" key="1">
    <citation type="submission" date="2016-11" db="EMBL/GenBank/DDBJ databases">
        <authorList>
            <person name="Jaros S."/>
            <person name="Januszkiewicz K."/>
            <person name="Wedrychowicz H."/>
        </authorList>
    </citation>
    <scope>NUCLEOTIDE SEQUENCE [LARGE SCALE GENOMIC DNA]</scope>
    <source>
        <strain evidence="2 3">DSM 18772</strain>
    </source>
</reference>
<dbReference type="EMBL" id="FQYR01000002">
    <property type="protein sequence ID" value="SHI46746.1"/>
    <property type="molecule type" value="Genomic_DNA"/>
</dbReference>
<dbReference type="InParanoid" id="A0A1M6BDI1"/>
<protein>
    <recommendedName>
        <fullName evidence="4">Lipoprotein</fullName>
    </recommendedName>
</protein>
<feature type="region of interest" description="Disordered" evidence="1">
    <location>
        <begin position="31"/>
        <end position="77"/>
    </location>
</feature>
<evidence type="ECO:0000256" key="1">
    <source>
        <dbReference type="SAM" id="MobiDB-lite"/>
    </source>
</evidence>
<organism evidence="2 3">
    <name type="scientific">Rubritalea squalenifaciens DSM 18772</name>
    <dbReference type="NCBI Taxonomy" id="1123071"/>
    <lineage>
        <taxon>Bacteria</taxon>
        <taxon>Pseudomonadati</taxon>
        <taxon>Verrucomicrobiota</taxon>
        <taxon>Verrucomicrobiia</taxon>
        <taxon>Verrucomicrobiales</taxon>
        <taxon>Rubritaleaceae</taxon>
        <taxon>Rubritalea</taxon>
    </lineage>
</organism>
<dbReference type="RefSeq" id="WP_143157633.1">
    <property type="nucleotide sequence ID" value="NZ_FQYR01000002.1"/>
</dbReference>
<dbReference type="Proteomes" id="UP000184510">
    <property type="component" value="Unassembled WGS sequence"/>
</dbReference>
<sequence>MKTITALMAVAWTVLLSSCIDFELKSKLKNNGSGEMTMTVTSPAKPPFDQAAELPTQEELDQEAKDRAEENKAKAEKAGVEMSDFSIKLVGDKKVETSTVKFDSLEKLNAFFNEGEEGKTETKVTLEDKDGKKAFKMVMKVAKEEEQPDEQQMAMMKAMLKDAKMTLNWNFEGEVTEASEGGKIGEDKKSVTWVVPLVDLFEKGLDLSATYK</sequence>
<dbReference type="PROSITE" id="PS51257">
    <property type="entry name" value="PROKAR_LIPOPROTEIN"/>
    <property type="match status" value="1"/>
</dbReference>
<name>A0A1M6BDI1_9BACT</name>
<dbReference type="AlphaFoldDB" id="A0A1M6BDI1"/>
<evidence type="ECO:0008006" key="4">
    <source>
        <dbReference type="Google" id="ProtNLM"/>
    </source>
</evidence>
<evidence type="ECO:0000313" key="2">
    <source>
        <dbReference type="EMBL" id="SHI46746.1"/>
    </source>
</evidence>
<proteinExistence type="predicted"/>
<feature type="compositionally biased region" description="Polar residues" evidence="1">
    <location>
        <begin position="31"/>
        <end position="42"/>
    </location>
</feature>